<dbReference type="CDD" id="cd00160">
    <property type="entry name" value="RhoGEF"/>
    <property type="match status" value="1"/>
</dbReference>
<dbReference type="InterPro" id="IPR017441">
    <property type="entry name" value="Protein_kinase_ATP_BS"/>
</dbReference>
<keyword evidence="4" id="KW-0963">Cytoplasm</keyword>
<dbReference type="CDD" id="cd13240">
    <property type="entry name" value="PH1_Kalirin_Trio_like"/>
    <property type="match status" value="1"/>
</dbReference>
<dbReference type="InterPro" id="IPR036028">
    <property type="entry name" value="SH3-like_dom_sf"/>
</dbReference>
<evidence type="ECO:0000256" key="2">
    <source>
        <dbReference type="ARBA" id="ARBA00006692"/>
    </source>
</evidence>
<dbReference type="InterPro" id="IPR000719">
    <property type="entry name" value="Prot_kinase_dom"/>
</dbReference>
<evidence type="ECO:0000256" key="11">
    <source>
        <dbReference type="PROSITE-ProRule" id="PRU00192"/>
    </source>
</evidence>
<sequence>MSVPKKANDAMHLSLLEGLEEKVEALGDVFLQDQFTVWDPKQLIKKGRDRHLFLFDMCLIFSKEVKDSNGKAKYQYKFRLMISDVNITEHIEGDETKFALWTGRAPISDYRIILKSKDLETKQNWVKKLRELMQERMQYMHEALKDKQPQLFKPPPKSFHPTRQAPMGLIKREPGGDLDSDDLPIERRRGSFTSMISLATTVTTDSSSSGGEKDRGDVTVVIEDYSAANNSELTVIKGQQVELLDTAPPGEQNWCLVRMINAEDGEPTQGLVPISSLKMIPALQRATNRNSMDLEETMGLPKERSASPVSKRKTSFNRQGGSRSPLPPFTPPPPLCPLLPLLFLLLSPPSHPSYPYSPFRPPPPSPLFPPPPLPFTLSTPSCDQPVKSPVDQADDEAPDITMPPPMEIQTHFTTPPDGSPELPSSLGLKTPTTDPVTGIDLESEIDKLVQKRSDMNSDNRSDGGQASSESGGENNEAEADDGEKEKEKYIQKRRFVLQELINTEKDYVKDLGLVVEGYMEMMKENPMPPGNEGKDKIVFGNIHQIYDWHRESFSHEIQKCLDDAEKLGSLFTRCERRLHMYVKYCENKPKSEYIVAENLDYFEELRQKLGHRLNLPDLLIKPVQRITKYQLLLKDILKYTDRAGENTKALEKALHVMCVVPKAANDMMQVGRLQGFDGKITAQGNLLLHDTLLVAEVMQNKGDQKFKERRVFLFDQIIIFSEMTQRRGDSFTNANYVYKNSLKTNKMIMKCPLPNEPLKFMLIDKSPSSDTRFIIQAQSEEILETWTTKIKSILDMQNDFIDSLTKPQQHAKESVLLVRDSTPDLLPSMGKEPPLRKTWSQPQPGGKGGNSRIPKKDHLRSPSKEGQTSRSKSVPGQIPKVVENDEQRTLKSAVLSDKLGDSYSESASDVNISKSSSTEACSDFHRQHSNSSIGSVSPNIKPKKNILEGLKYKKSKSDSATAPNDQSASMNSSLGNSEQFENFSRTSDRGELDSSQSEETGADQSSDNVHIGKILTDYQAVKEDEISVSRGEIVQVLSSNQQNMFLVYRPASASSPAAEGWIPGHVIGPKEEGNMRKLSWQLFKLRMQGLRPERKISEPAIPVERKCKTLPRSISDFRERVSSPHDLQYEMSPSVLQPLTNVSVQAGDTATLTCRICGRPRPKLTWRFNDSIPVIRGSRVDLKYDEDGFAVLNLYQVTSADSGEYSCLATSNLGSVITRAQITVLDRPGAPRKPKVRNQVGTSVHLEWSPPAYITGDVQIQGYTIEIREINSDMWQAAIPYVPNTSQVIGDLCPGSTYQFRVSSNNSIGMSEPSIESDFVTIPTETEMVENEDGVLTLWKSTYDNDFSEIDEIGRGRFSVVKKCVQKCSGQDVAAKCLNKRQFEREIVELEFNTALSLQHHNLPQMFDLYDNASSLIILMEYFPMGRLFEFICGRPTFDELEAADYISQLLSVSQYLHNCRIAHLDIKPENLLVDGASVPVRLKLIDFGDARHIYNAQYVHTVLGSPEFLAPEIVSRLPVGLVTDIWSIGVILYVLLSGVSPFLDESHEETCANIVNNDYCFPDQYFSGISNEARDLVRAMLTNDLSERPTAQQCMESIWIHRAHTPRSATHRPRSIPIANLRNFIERRKQQDRNIGVLCSDLKHYDHLILQSFLISYSLECYVCNGQFDNRDKCIKTTIQCKKEQDACRSQIRWQQPNFWQPRSNRYFNISKACDSKDNCERDSVNLGIRCMRNHWRDWECVECCQGDRCNFYTTMGSSTIQLSAMLFAFIVSVHVILRLRTVMLR</sequence>
<dbReference type="GO" id="GO:0005737">
    <property type="term" value="C:cytoplasm"/>
    <property type="evidence" value="ECO:0007669"/>
    <property type="project" value="UniProtKB-SubCell"/>
</dbReference>
<dbReference type="SMART" id="SM00060">
    <property type="entry name" value="FN3"/>
    <property type="match status" value="1"/>
</dbReference>
<dbReference type="Pfam" id="PF23587">
    <property type="entry name" value="SH3_KALRN"/>
    <property type="match status" value="1"/>
</dbReference>
<protein>
    <recommendedName>
        <fullName evidence="23">Non-specific serine/threonine protein kinase</fullName>
    </recommendedName>
</protein>
<dbReference type="InterPro" id="IPR047054">
    <property type="entry name" value="Kalirin_TRIO_PH_1"/>
</dbReference>
<dbReference type="InterPro" id="IPR008271">
    <property type="entry name" value="Ser/Thr_kinase_AS"/>
</dbReference>
<evidence type="ECO:0000256" key="13">
    <source>
        <dbReference type="SAM" id="MobiDB-lite"/>
    </source>
</evidence>
<dbReference type="InterPro" id="IPR051336">
    <property type="entry name" value="RhoGEF_Guanine_NuclExch_SF"/>
</dbReference>
<dbReference type="SUPFAM" id="SSF49265">
    <property type="entry name" value="Fibronectin type III"/>
    <property type="match status" value="1"/>
</dbReference>
<evidence type="ECO:0000256" key="5">
    <source>
        <dbReference type="ARBA" id="ARBA00022658"/>
    </source>
</evidence>
<comment type="caution">
    <text evidence="21">The sequence shown here is derived from an EMBL/GenBank/DDBJ whole genome shotgun (WGS) entry which is preliminary data.</text>
</comment>
<keyword evidence="7 12" id="KW-0547">Nucleotide-binding</keyword>
<dbReference type="SUPFAM" id="SSF50729">
    <property type="entry name" value="PH domain-like"/>
    <property type="match status" value="2"/>
</dbReference>
<feature type="region of interest" description="Disordered" evidence="13">
    <location>
        <begin position="365"/>
        <end position="485"/>
    </location>
</feature>
<organism evidence="21 22">
    <name type="scientific">Pinctada imbricata</name>
    <name type="common">Atlantic pearl-oyster</name>
    <name type="synonym">Pinctada martensii</name>
    <dbReference type="NCBI Taxonomy" id="66713"/>
    <lineage>
        <taxon>Eukaryota</taxon>
        <taxon>Metazoa</taxon>
        <taxon>Spiralia</taxon>
        <taxon>Lophotrochozoa</taxon>
        <taxon>Mollusca</taxon>
        <taxon>Bivalvia</taxon>
        <taxon>Autobranchia</taxon>
        <taxon>Pteriomorphia</taxon>
        <taxon>Pterioida</taxon>
        <taxon>Pterioidea</taxon>
        <taxon>Pteriidae</taxon>
        <taxon>Pinctada</taxon>
    </lineage>
</organism>
<feature type="domain" description="Protein kinase" evidence="18">
    <location>
        <begin position="1347"/>
        <end position="1601"/>
    </location>
</feature>
<dbReference type="PANTHER" id="PTHR22826:SF106">
    <property type="entry name" value="TRIO, ISOFORM A"/>
    <property type="match status" value="1"/>
</dbReference>
<dbReference type="InterPro" id="IPR000219">
    <property type="entry name" value="DH_dom"/>
</dbReference>
<feature type="domain" description="Fibronectin type-III" evidence="20">
    <location>
        <begin position="1230"/>
        <end position="1324"/>
    </location>
</feature>
<dbReference type="SUPFAM" id="SSF48065">
    <property type="entry name" value="DBL homology domain (DH-domain)"/>
    <property type="match status" value="1"/>
</dbReference>
<accession>A0AA89BUG3</accession>
<feature type="transmembrane region" description="Helical" evidence="14">
    <location>
        <begin position="1762"/>
        <end position="1781"/>
    </location>
</feature>
<dbReference type="InterPro" id="IPR055251">
    <property type="entry name" value="SOS1_NGEF_PH"/>
</dbReference>
<dbReference type="FunFam" id="1.20.900.10:FF:000008">
    <property type="entry name" value="rho guanine nucleotide exchange factor 25"/>
    <property type="match status" value="1"/>
</dbReference>
<dbReference type="SUPFAM" id="SSF57302">
    <property type="entry name" value="Snake toxin-like"/>
    <property type="match status" value="1"/>
</dbReference>
<evidence type="ECO:0000256" key="9">
    <source>
        <dbReference type="ARBA" id="ARBA00023157"/>
    </source>
</evidence>
<dbReference type="InterPro" id="IPR001331">
    <property type="entry name" value="GDS_CDC24_CS"/>
</dbReference>
<feature type="domain" description="Ig-like" evidence="19">
    <location>
        <begin position="1133"/>
        <end position="1223"/>
    </location>
</feature>
<evidence type="ECO:0000313" key="21">
    <source>
        <dbReference type="EMBL" id="KAK3082713.1"/>
    </source>
</evidence>
<evidence type="ECO:0000256" key="6">
    <source>
        <dbReference type="ARBA" id="ARBA00022737"/>
    </source>
</evidence>
<keyword evidence="10" id="KW-0393">Immunoglobulin domain</keyword>
<evidence type="ECO:0000259" key="18">
    <source>
        <dbReference type="PROSITE" id="PS50011"/>
    </source>
</evidence>
<keyword evidence="8 12" id="KW-0067">ATP-binding</keyword>
<dbReference type="FunFam" id="2.60.40.10:FF:000032">
    <property type="entry name" value="palladin isoform X1"/>
    <property type="match status" value="1"/>
</dbReference>
<dbReference type="GO" id="GO:0004672">
    <property type="term" value="F:protein kinase activity"/>
    <property type="evidence" value="ECO:0007669"/>
    <property type="project" value="InterPro"/>
</dbReference>
<feature type="compositionally biased region" description="Basic and acidic residues" evidence="13">
    <location>
        <begin position="854"/>
        <end position="863"/>
    </location>
</feature>
<dbReference type="InterPro" id="IPR036179">
    <property type="entry name" value="Ig-like_dom_sf"/>
</dbReference>
<dbReference type="Pfam" id="PF22697">
    <property type="entry name" value="SOS1_NGEF_PH"/>
    <property type="match status" value="2"/>
</dbReference>
<dbReference type="PROSITE" id="PS50003">
    <property type="entry name" value="PH_DOMAIN"/>
    <property type="match status" value="2"/>
</dbReference>
<dbReference type="GO" id="GO:0019898">
    <property type="term" value="C:extrinsic component of membrane"/>
    <property type="evidence" value="ECO:0007669"/>
    <property type="project" value="TreeGrafter"/>
</dbReference>
<feature type="region of interest" description="Disordered" evidence="13">
    <location>
        <begin position="823"/>
        <end position="888"/>
    </location>
</feature>
<dbReference type="PROSITE" id="PS50002">
    <property type="entry name" value="SH3"/>
    <property type="match status" value="2"/>
</dbReference>
<evidence type="ECO:0000259" key="20">
    <source>
        <dbReference type="PROSITE" id="PS50853"/>
    </source>
</evidence>
<feature type="compositionally biased region" description="Basic and acidic residues" evidence="13">
    <location>
        <begin position="444"/>
        <end position="461"/>
    </location>
</feature>
<dbReference type="SMART" id="SM00220">
    <property type="entry name" value="S_TKc"/>
    <property type="match status" value="1"/>
</dbReference>
<feature type="domain" description="DH" evidence="17">
    <location>
        <begin position="492"/>
        <end position="667"/>
    </location>
</feature>
<dbReference type="Gene3D" id="1.20.900.10">
    <property type="entry name" value="Dbl homology (DH) domain"/>
    <property type="match status" value="1"/>
</dbReference>
<keyword evidence="6" id="KW-0677">Repeat</keyword>
<evidence type="ECO:0000259" key="15">
    <source>
        <dbReference type="PROSITE" id="PS50002"/>
    </source>
</evidence>
<dbReference type="SMART" id="SM00408">
    <property type="entry name" value="IGc2"/>
    <property type="match status" value="1"/>
</dbReference>
<dbReference type="EMBL" id="VSWD01000014">
    <property type="protein sequence ID" value="KAK3082713.1"/>
    <property type="molecule type" value="Genomic_DNA"/>
</dbReference>
<comment type="similarity">
    <text evidence="2">Belongs to the protein kinase superfamily. CAMK Ser/Thr protein kinase family.</text>
</comment>
<feature type="compositionally biased region" description="Polar residues" evidence="13">
    <location>
        <begin position="958"/>
        <end position="985"/>
    </location>
</feature>
<dbReference type="SUPFAM" id="SSF48726">
    <property type="entry name" value="Immunoglobulin"/>
    <property type="match status" value="1"/>
</dbReference>
<feature type="domain" description="PH" evidence="16">
    <location>
        <begin position="679"/>
        <end position="795"/>
    </location>
</feature>
<keyword evidence="14" id="KW-1133">Transmembrane helix</keyword>
<gene>
    <name evidence="21" type="ORF">FSP39_003330</name>
</gene>
<evidence type="ECO:0000256" key="4">
    <source>
        <dbReference type="ARBA" id="ARBA00022490"/>
    </source>
</evidence>
<dbReference type="Gene3D" id="2.10.60.10">
    <property type="entry name" value="CD59"/>
    <property type="match status" value="1"/>
</dbReference>
<reference evidence="21" key="1">
    <citation type="submission" date="2019-08" db="EMBL/GenBank/DDBJ databases">
        <title>The improved chromosome-level genome for the pearl oyster Pinctada fucata martensii using PacBio sequencing and Hi-C.</title>
        <authorList>
            <person name="Zheng Z."/>
        </authorList>
    </citation>
    <scope>NUCLEOTIDE SEQUENCE</scope>
    <source>
        <strain evidence="21">ZZ-2019</strain>
        <tissue evidence="21">Adductor muscle</tissue>
    </source>
</reference>
<evidence type="ECO:0000256" key="7">
    <source>
        <dbReference type="ARBA" id="ARBA00022741"/>
    </source>
</evidence>
<dbReference type="SMART" id="SM00409">
    <property type="entry name" value="IG"/>
    <property type="match status" value="1"/>
</dbReference>
<dbReference type="Gene3D" id="2.30.29.30">
    <property type="entry name" value="Pleckstrin-homology domain (PH domain)/Phosphotyrosine-binding domain (PTB)"/>
    <property type="match status" value="2"/>
</dbReference>
<evidence type="ECO:0000313" key="22">
    <source>
        <dbReference type="Proteomes" id="UP001186944"/>
    </source>
</evidence>
<dbReference type="Pfam" id="PF00621">
    <property type="entry name" value="RhoGEF"/>
    <property type="match status" value="1"/>
</dbReference>
<proteinExistence type="inferred from homology"/>
<comment type="subcellular location">
    <subcellularLocation>
        <location evidence="1">Cytoplasm</location>
    </subcellularLocation>
</comment>
<dbReference type="InterPro" id="IPR011009">
    <property type="entry name" value="Kinase-like_dom_sf"/>
</dbReference>
<dbReference type="InterPro" id="IPR011993">
    <property type="entry name" value="PH-like_dom_sf"/>
</dbReference>
<evidence type="ECO:0000259" key="19">
    <source>
        <dbReference type="PROSITE" id="PS50835"/>
    </source>
</evidence>
<evidence type="ECO:0000259" key="17">
    <source>
        <dbReference type="PROSITE" id="PS50010"/>
    </source>
</evidence>
<dbReference type="InterPro" id="IPR001849">
    <property type="entry name" value="PH_domain"/>
</dbReference>
<dbReference type="PROSITE" id="PS00741">
    <property type="entry name" value="DH_1"/>
    <property type="match status" value="1"/>
</dbReference>
<dbReference type="CDD" id="cd23599">
    <property type="entry name" value="TFP_LU_ECD_Cold"/>
    <property type="match status" value="1"/>
</dbReference>
<keyword evidence="5" id="KW-0344">Guanine-nucleotide releasing factor</keyword>
<feature type="domain" description="PH" evidence="16">
    <location>
        <begin position="22"/>
        <end position="134"/>
    </location>
</feature>
<keyword evidence="14" id="KW-0472">Membrane</keyword>
<dbReference type="GO" id="GO:0007411">
    <property type="term" value="P:axon guidance"/>
    <property type="evidence" value="ECO:0007669"/>
    <property type="project" value="TreeGrafter"/>
</dbReference>
<evidence type="ECO:0000256" key="1">
    <source>
        <dbReference type="ARBA" id="ARBA00004496"/>
    </source>
</evidence>
<feature type="domain" description="SH3" evidence="15">
    <location>
        <begin position="1007"/>
        <end position="1072"/>
    </location>
</feature>
<feature type="compositionally biased region" description="Polar residues" evidence="13">
    <location>
        <begin position="993"/>
        <end position="1008"/>
    </location>
</feature>
<evidence type="ECO:0000259" key="16">
    <source>
        <dbReference type="PROSITE" id="PS50003"/>
    </source>
</evidence>
<evidence type="ECO:0000256" key="10">
    <source>
        <dbReference type="ARBA" id="ARBA00023319"/>
    </source>
</evidence>
<dbReference type="InterPro" id="IPR036116">
    <property type="entry name" value="FN3_sf"/>
</dbReference>
<dbReference type="InterPro" id="IPR013783">
    <property type="entry name" value="Ig-like_fold"/>
</dbReference>
<dbReference type="InterPro" id="IPR045860">
    <property type="entry name" value="Snake_toxin-like_sf"/>
</dbReference>
<evidence type="ECO:0000256" key="3">
    <source>
        <dbReference type="ARBA" id="ARBA00022443"/>
    </source>
</evidence>
<evidence type="ECO:0000256" key="14">
    <source>
        <dbReference type="SAM" id="Phobius"/>
    </source>
</evidence>
<feature type="compositionally biased region" description="Low complexity" evidence="13">
    <location>
        <begin position="462"/>
        <end position="474"/>
    </location>
</feature>
<feature type="binding site" evidence="12">
    <location>
        <position position="1376"/>
    </location>
    <ligand>
        <name>ATP</name>
        <dbReference type="ChEBI" id="CHEBI:30616"/>
    </ligand>
</feature>
<dbReference type="Gene3D" id="1.10.510.10">
    <property type="entry name" value="Transferase(Phosphotransferase) domain 1"/>
    <property type="match status" value="1"/>
</dbReference>
<dbReference type="SMART" id="SM00325">
    <property type="entry name" value="RhoGEF"/>
    <property type="match status" value="1"/>
</dbReference>
<dbReference type="Proteomes" id="UP001186944">
    <property type="component" value="Unassembled WGS sequence"/>
</dbReference>
<dbReference type="PROSITE" id="PS50010">
    <property type="entry name" value="DH_2"/>
    <property type="match status" value="1"/>
</dbReference>
<dbReference type="SMART" id="SM00233">
    <property type="entry name" value="PH"/>
    <property type="match status" value="2"/>
</dbReference>
<keyword evidence="9" id="KW-1015">Disulfide bond</keyword>
<dbReference type="PROSITE" id="PS50011">
    <property type="entry name" value="PROTEIN_KINASE_DOM"/>
    <property type="match status" value="1"/>
</dbReference>
<feature type="compositionally biased region" description="Polar residues" evidence="13">
    <location>
        <begin position="864"/>
        <end position="874"/>
    </location>
</feature>
<feature type="region of interest" description="Disordered" evidence="13">
    <location>
        <begin position="288"/>
        <end position="331"/>
    </location>
</feature>
<dbReference type="GO" id="GO:0035556">
    <property type="term" value="P:intracellular signal transduction"/>
    <property type="evidence" value="ECO:0007669"/>
    <property type="project" value="InterPro"/>
</dbReference>
<dbReference type="Gene3D" id="2.30.30.40">
    <property type="entry name" value="SH3 Domains"/>
    <property type="match status" value="2"/>
</dbReference>
<dbReference type="InterPro" id="IPR003598">
    <property type="entry name" value="Ig_sub2"/>
</dbReference>
<dbReference type="PROSITE" id="PS50835">
    <property type="entry name" value="IG_LIKE"/>
    <property type="match status" value="1"/>
</dbReference>
<dbReference type="InterPro" id="IPR003599">
    <property type="entry name" value="Ig_sub"/>
</dbReference>
<dbReference type="PROSITE" id="PS00108">
    <property type="entry name" value="PROTEIN_KINASE_ST"/>
    <property type="match status" value="1"/>
</dbReference>
<evidence type="ECO:0000256" key="12">
    <source>
        <dbReference type="PROSITE-ProRule" id="PRU10141"/>
    </source>
</evidence>
<evidence type="ECO:0008006" key="23">
    <source>
        <dbReference type="Google" id="ProtNLM"/>
    </source>
</evidence>
<dbReference type="Pfam" id="PF07679">
    <property type="entry name" value="I-set"/>
    <property type="match status" value="1"/>
</dbReference>
<dbReference type="Pfam" id="PF00069">
    <property type="entry name" value="Pkinase"/>
    <property type="match status" value="1"/>
</dbReference>
<dbReference type="InterPro" id="IPR047053">
    <property type="entry name" value="Kalirin_TRIO_SH3_2"/>
</dbReference>
<dbReference type="InterPro" id="IPR001452">
    <property type="entry name" value="SH3_domain"/>
</dbReference>
<dbReference type="PROSITE" id="PS00107">
    <property type="entry name" value="PROTEIN_KINASE_ATP"/>
    <property type="match status" value="1"/>
</dbReference>
<dbReference type="GO" id="GO:0005524">
    <property type="term" value="F:ATP binding"/>
    <property type="evidence" value="ECO:0007669"/>
    <property type="project" value="UniProtKB-UniRule"/>
</dbReference>
<feature type="region of interest" description="Disordered" evidence="13">
    <location>
        <begin position="159"/>
        <end position="182"/>
    </location>
</feature>
<keyword evidence="14" id="KW-0812">Transmembrane</keyword>
<dbReference type="PANTHER" id="PTHR22826">
    <property type="entry name" value="RHO GUANINE EXCHANGE FACTOR-RELATED"/>
    <property type="match status" value="1"/>
</dbReference>
<dbReference type="InterPro" id="IPR013098">
    <property type="entry name" value="Ig_I-set"/>
</dbReference>
<dbReference type="GO" id="GO:0005085">
    <property type="term" value="F:guanyl-nucleotide exchange factor activity"/>
    <property type="evidence" value="ECO:0007669"/>
    <property type="project" value="UniProtKB-KW"/>
</dbReference>
<feature type="region of interest" description="Disordered" evidence="13">
    <location>
        <begin position="921"/>
        <end position="942"/>
    </location>
</feature>
<feature type="compositionally biased region" description="Pro residues" evidence="13">
    <location>
        <begin position="365"/>
        <end position="374"/>
    </location>
</feature>
<keyword evidence="22" id="KW-1185">Reference proteome</keyword>
<dbReference type="InterPro" id="IPR035899">
    <property type="entry name" value="DBL_dom_sf"/>
</dbReference>
<name>A0AA89BUG3_PINIB</name>
<dbReference type="SMART" id="SM00326">
    <property type="entry name" value="SH3"/>
    <property type="match status" value="2"/>
</dbReference>
<dbReference type="SUPFAM" id="SSF50044">
    <property type="entry name" value="SH3-domain"/>
    <property type="match status" value="2"/>
</dbReference>
<dbReference type="InterPro" id="IPR003961">
    <property type="entry name" value="FN3_dom"/>
</dbReference>
<dbReference type="PROSITE" id="PS50853">
    <property type="entry name" value="FN3"/>
    <property type="match status" value="1"/>
</dbReference>
<feature type="compositionally biased region" description="Polar residues" evidence="13">
    <location>
        <begin position="929"/>
        <end position="938"/>
    </location>
</feature>
<dbReference type="CDD" id="cd00063">
    <property type="entry name" value="FN3"/>
    <property type="match status" value="1"/>
</dbReference>
<dbReference type="SUPFAM" id="SSF56112">
    <property type="entry name" value="Protein kinase-like (PK-like)"/>
    <property type="match status" value="1"/>
</dbReference>
<evidence type="ECO:0000256" key="8">
    <source>
        <dbReference type="ARBA" id="ARBA00022840"/>
    </source>
</evidence>
<dbReference type="Gene3D" id="3.30.200.20">
    <property type="entry name" value="Phosphorylase Kinase, domain 1"/>
    <property type="match status" value="1"/>
</dbReference>
<feature type="domain" description="SH3" evidence="15">
    <location>
        <begin position="214"/>
        <end position="282"/>
    </location>
</feature>
<dbReference type="Pfam" id="PF00041">
    <property type="entry name" value="fn3"/>
    <property type="match status" value="1"/>
</dbReference>
<dbReference type="Gene3D" id="2.60.40.10">
    <property type="entry name" value="Immunoglobulins"/>
    <property type="match status" value="2"/>
</dbReference>
<keyword evidence="3 11" id="KW-0728">SH3 domain</keyword>
<dbReference type="InterPro" id="IPR007110">
    <property type="entry name" value="Ig-like_dom"/>
</dbReference>
<feature type="region of interest" description="Disordered" evidence="13">
    <location>
        <begin position="954"/>
        <end position="1008"/>
    </location>
</feature>